<dbReference type="InterPro" id="IPR017853">
    <property type="entry name" value="GH"/>
</dbReference>
<evidence type="ECO:0000313" key="6">
    <source>
        <dbReference type="EMBL" id="THU40215.1"/>
    </source>
</evidence>
<evidence type="ECO:0000259" key="5">
    <source>
        <dbReference type="Pfam" id="PF02837"/>
    </source>
</evidence>
<organism evidence="6 7">
    <name type="scientific">Niastella caeni</name>
    <dbReference type="NCBI Taxonomy" id="2569763"/>
    <lineage>
        <taxon>Bacteria</taxon>
        <taxon>Pseudomonadati</taxon>
        <taxon>Bacteroidota</taxon>
        <taxon>Chitinophagia</taxon>
        <taxon>Chitinophagales</taxon>
        <taxon>Chitinophagaceae</taxon>
        <taxon>Niastella</taxon>
    </lineage>
</organism>
<comment type="caution">
    <text evidence="6">The sequence shown here is derived from an EMBL/GenBank/DDBJ whole genome shotgun (WGS) entry which is preliminary data.</text>
</comment>
<dbReference type="Gene3D" id="3.20.20.80">
    <property type="entry name" value="Glycosidases"/>
    <property type="match status" value="1"/>
</dbReference>
<dbReference type="Proteomes" id="UP000306918">
    <property type="component" value="Unassembled WGS sequence"/>
</dbReference>
<sequence>MNTAIIKYFFIVIGVLLSYHNGIAQEQSLNGHWQVKLDSFDKKEYTITLPGTLDDAGIGYANKIEPTLHIATLAHLARKVQYVGKAYYSKTFSVPPGWQSKQIKLILERVLWNSTVWIDDKQVKVNGESLVVPHEFDLTEYIVPGKKQTITICIDNSNIYPGINIYAHQYPSVESSPMAHAYTNHTQIKWNGILGSVSLVAKPKKAVSSVNVFPGLQNKKLEVRYRLNDVSDKNVKLQSFVIDPQTGKKWSSSFSNGGYAQAEITGNISFADKVITWSEFTPKLYHLVTTLQSDSGTDTIITKFGIRELKTKEGDLFLNDNQIFVRGNLECIIFPLKGYPPMQVDEWRTLIKKAKEYGLNLLRFHSWCPPKAAFTAADELGFYFQVELPHWNLKAGYDTAAFNYLHREAERILEAYGNHPSFLFLSLGNELEGDFNKLNDMVGNLKQKDKRHLYSTTTFTFQKEITGNPQPQDDYYVTQWTKKGWVRGQGVFNDEAPGFSKDFSQAVADLKVPLISHEIGQYSVYPAIKEIEKYKGNLLPLNFIAVRNDVQKKGLLPMASSFLNASGKLATLLYKEEIERALKTKGFDGFHLLQLQDFPGQGTALVGLLNAFWQSKGLVTAKEFRQYNSELTPLIRYPKAVYTSNEIFTAGVELANFYKPLNAEVVWEIVDDNKAVLGTGTFGKKEYVIGNCLPVGELKFDLKQVSSAKKLTIELSVKGTTYQNQWSIWVYPGALTGEEGDVLITGSLEEALPALQKGRKVLLCPSPDTLKGITGKFVPVFWSPVHFPDQPGTMGLLIKEKHKALNNFPTDYYSNWQWWDLTIKSKTLNAGTLPDEAIIVRVIDNFVRNQSLTNLFEAKLKTGRLVFCSIDIISHLDKRPQAKQLRYSLLKYMNSAAFAPGVNISEEHIRNYFK</sequence>
<dbReference type="PANTHER" id="PTHR42732:SF1">
    <property type="entry name" value="BETA-MANNOSIDASE"/>
    <property type="match status" value="1"/>
</dbReference>
<proteinExistence type="inferred from homology"/>
<dbReference type="SUPFAM" id="SSF49785">
    <property type="entry name" value="Galactose-binding domain-like"/>
    <property type="match status" value="1"/>
</dbReference>
<dbReference type="InterPro" id="IPR051913">
    <property type="entry name" value="GH2_Domain-Containing"/>
</dbReference>
<dbReference type="InterPro" id="IPR006104">
    <property type="entry name" value="Glyco_hydro_2_N"/>
</dbReference>
<dbReference type="RefSeq" id="WP_136576969.1">
    <property type="nucleotide sequence ID" value="NZ_STFF01000002.1"/>
</dbReference>
<protein>
    <submittedName>
        <fullName evidence="6">Glycoside hydrolase family 2</fullName>
    </submittedName>
</protein>
<evidence type="ECO:0000256" key="2">
    <source>
        <dbReference type="ARBA" id="ARBA00022801"/>
    </source>
</evidence>
<evidence type="ECO:0000313" key="7">
    <source>
        <dbReference type="Proteomes" id="UP000306918"/>
    </source>
</evidence>
<dbReference type="InterPro" id="IPR036156">
    <property type="entry name" value="Beta-gal/glucu_dom_sf"/>
</dbReference>
<dbReference type="GO" id="GO:0004553">
    <property type="term" value="F:hydrolase activity, hydrolyzing O-glycosyl compounds"/>
    <property type="evidence" value="ECO:0007669"/>
    <property type="project" value="InterPro"/>
</dbReference>
<keyword evidence="2 6" id="KW-0378">Hydrolase</keyword>
<keyword evidence="7" id="KW-1185">Reference proteome</keyword>
<evidence type="ECO:0000256" key="1">
    <source>
        <dbReference type="ARBA" id="ARBA00007401"/>
    </source>
</evidence>
<dbReference type="OrthoDB" id="9814867at2"/>
<dbReference type="PANTHER" id="PTHR42732">
    <property type="entry name" value="BETA-GALACTOSIDASE"/>
    <property type="match status" value="1"/>
</dbReference>
<dbReference type="AlphaFoldDB" id="A0A4S8HXI8"/>
<dbReference type="SUPFAM" id="SSF51445">
    <property type="entry name" value="(Trans)glycosidases"/>
    <property type="match status" value="1"/>
</dbReference>
<accession>A0A4S8HXI8</accession>
<dbReference type="InterPro" id="IPR006102">
    <property type="entry name" value="Ig-like_GH2"/>
</dbReference>
<dbReference type="SUPFAM" id="SSF49303">
    <property type="entry name" value="beta-Galactosidase/glucuronidase domain"/>
    <property type="match status" value="1"/>
</dbReference>
<dbReference type="Gene3D" id="2.60.120.260">
    <property type="entry name" value="Galactose-binding domain-like"/>
    <property type="match status" value="1"/>
</dbReference>
<dbReference type="Pfam" id="PF02837">
    <property type="entry name" value="Glyco_hydro_2_N"/>
    <property type="match status" value="1"/>
</dbReference>
<name>A0A4S8HXI8_9BACT</name>
<reference evidence="6 7" key="1">
    <citation type="submission" date="2019-04" db="EMBL/GenBank/DDBJ databases">
        <title>Niastella caeni sp. nov., isolated from activated sludge.</title>
        <authorList>
            <person name="Sheng M."/>
        </authorList>
    </citation>
    <scope>NUCLEOTIDE SEQUENCE [LARGE SCALE GENOMIC DNA]</scope>
    <source>
        <strain evidence="6 7">HX-2-15</strain>
    </source>
</reference>
<dbReference type="Gene3D" id="2.60.40.10">
    <property type="entry name" value="Immunoglobulins"/>
    <property type="match status" value="1"/>
</dbReference>
<feature type="domain" description="Glycoside hydrolase family 2 immunoglobulin-like beta-sandwich" evidence="4">
    <location>
        <begin position="215"/>
        <end position="307"/>
    </location>
</feature>
<dbReference type="GO" id="GO:0005975">
    <property type="term" value="P:carbohydrate metabolic process"/>
    <property type="evidence" value="ECO:0007669"/>
    <property type="project" value="InterPro"/>
</dbReference>
<feature type="domain" description="Glycosyl hydrolases family 2 sugar binding" evidence="5">
    <location>
        <begin position="42"/>
        <end position="203"/>
    </location>
</feature>
<keyword evidence="3" id="KW-0326">Glycosidase</keyword>
<dbReference type="InterPro" id="IPR013783">
    <property type="entry name" value="Ig-like_fold"/>
</dbReference>
<comment type="similarity">
    <text evidence="1">Belongs to the glycosyl hydrolase 2 family.</text>
</comment>
<gene>
    <name evidence="6" type="ORF">FAM09_10105</name>
</gene>
<dbReference type="InterPro" id="IPR008979">
    <property type="entry name" value="Galactose-bd-like_sf"/>
</dbReference>
<dbReference type="Pfam" id="PF00703">
    <property type="entry name" value="Glyco_hydro_2"/>
    <property type="match status" value="1"/>
</dbReference>
<evidence type="ECO:0000256" key="3">
    <source>
        <dbReference type="ARBA" id="ARBA00023295"/>
    </source>
</evidence>
<evidence type="ECO:0000259" key="4">
    <source>
        <dbReference type="Pfam" id="PF00703"/>
    </source>
</evidence>
<dbReference type="EMBL" id="STFF01000002">
    <property type="protein sequence ID" value="THU40215.1"/>
    <property type="molecule type" value="Genomic_DNA"/>
</dbReference>